<accession>A0A809S8Z1</accession>
<dbReference type="GO" id="GO:0003677">
    <property type="term" value="F:DNA binding"/>
    <property type="evidence" value="ECO:0007669"/>
    <property type="project" value="InterPro"/>
</dbReference>
<keyword evidence="10" id="KW-1185">Reference proteome</keyword>
<evidence type="ECO:0000313" key="9">
    <source>
        <dbReference type="EMBL" id="BBU47724.1"/>
    </source>
</evidence>
<dbReference type="NCBIfam" id="TIGR01128">
    <property type="entry name" value="holA"/>
    <property type="match status" value="1"/>
</dbReference>
<evidence type="ECO:0000256" key="4">
    <source>
        <dbReference type="ARBA" id="ARBA00022705"/>
    </source>
</evidence>
<dbReference type="PANTHER" id="PTHR34388:SF1">
    <property type="entry name" value="DNA POLYMERASE III SUBUNIT DELTA"/>
    <property type="match status" value="1"/>
</dbReference>
<evidence type="ECO:0000256" key="3">
    <source>
        <dbReference type="ARBA" id="ARBA00022695"/>
    </source>
</evidence>
<evidence type="ECO:0000256" key="1">
    <source>
        <dbReference type="ARBA" id="ARBA00012417"/>
    </source>
</evidence>
<protein>
    <recommendedName>
        <fullName evidence="1">DNA-directed DNA polymerase</fullName>
        <ecNumber evidence="1">2.7.7.7</ecNumber>
    </recommendedName>
</protein>
<organism evidence="9 10">
    <name type="scientific">Mycoplasmopsis felis</name>
    <dbReference type="NCBI Taxonomy" id="33923"/>
    <lineage>
        <taxon>Bacteria</taxon>
        <taxon>Bacillati</taxon>
        <taxon>Mycoplasmatota</taxon>
        <taxon>Mycoplasmoidales</taxon>
        <taxon>Metamycoplasmataceae</taxon>
        <taxon>Mycoplasmopsis</taxon>
    </lineage>
</organism>
<sequence length="313" mass="37811">MYFIYGQEDYYINEKLSELQKVYKQENIIILKENYEITEFLDSFLSESLFDIPKLYIVYDFPLFLSSKLTKKESNFIDLFIQTFSKKQKNTLIFVLNKEKPSNNKFTDFIINNFEVFEFKKTISNQWNQKINEFIFKNNIKITQTDLFYFIEKNPKDLTFVLNELDKLNSLKTNQIITREFIDNYISDVNLNQTFAFMNSLETNNISKIYEKYKERTNEGDSIILLVSQLFNIFNLCFSIYLLKQLKYSDYKIAQELNIQEWRYKKLLQILRTYEINKIKNILTNLSFVDFDLKTTEILDVDIFETYLITNFF</sequence>
<dbReference type="GO" id="GO:0009360">
    <property type="term" value="C:DNA polymerase III complex"/>
    <property type="evidence" value="ECO:0007669"/>
    <property type="project" value="TreeGrafter"/>
</dbReference>
<dbReference type="EMBL" id="AP022325">
    <property type="protein sequence ID" value="BBU47724.1"/>
    <property type="molecule type" value="Genomic_DNA"/>
</dbReference>
<gene>
    <name evidence="9" type="ORF">JPM2_4170</name>
</gene>
<dbReference type="GO" id="GO:0006261">
    <property type="term" value="P:DNA-templated DNA replication"/>
    <property type="evidence" value="ECO:0007669"/>
    <property type="project" value="TreeGrafter"/>
</dbReference>
<keyword evidence="4" id="KW-0235">DNA replication</keyword>
<name>A0A809S8Z1_9BACT</name>
<feature type="domain" description="DNA polymerase III delta subunit-like C-terminal" evidence="8">
    <location>
        <begin position="193"/>
        <end position="309"/>
    </location>
</feature>
<reference evidence="9 10" key="1">
    <citation type="submission" date="2020-01" db="EMBL/GenBank/DDBJ databases">
        <title>Complete genome sequence of Mycoplasma felis strain Myco-2.</title>
        <authorList>
            <person name="Kinoshita Y."/>
            <person name="Niwa H."/>
            <person name="Uchida-Fujii E."/>
            <person name="Nukada T."/>
        </authorList>
    </citation>
    <scope>NUCLEOTIDE SEQUENCE [LARGE SCALE GENOMIC DNA]</scope>
    <source>
        <strain evidence="9 10">Myco-2</strain>
    </source>
</reference>
<dbReference type="SUPFAM" id="SSF48019">
    <property type="entry name" value="post-AAA+ oligomerization domain-like"/>
    <property type="match status" value="1"/>
</dbReference>
<evidence type="ECO:0000256" key="5">
    <source>
        <dbReference type="ARBA" id="ARBA00022932"/>
    </source>
</evidence>
<dbReference type="InterPro" id="IPR008921">
    <property type="entry name" value="DNA_pol3_clamp-load_cplx_C"/>
</dbReference>
<dbReference type="Gene3D" id="1.20.272.10">
    <property type="match status" value="1"/>
</dbReference>
<dbReference type="EC" id="2.7.7.7" evidence="1"/>
<comment type="similarity">
    <text evidence="6">Belongs to the DNA polymerase HolA subunit family.</text>
</comment>
<dbReference type="RefSeq" id="WP_161553180.1">
    <property type="nucleotide sequence ID" value="NZ_AP022325.1"/>
</dbReference>
<dbReference type="Gene3D" id="3.40.50.300">
    <property type="entry name" value="P-loop containing nucleotide triphosphate hydrolases"/>
    <property type="match status" value="1"/>
</dbReference>
<proteinExistence type="inferred from homology"/>
<dbReference type="InterPro" id="IPR005790">
    <property type="entry name" value="DNA_polIII_delta"/>
</dbReference>
<dbReference type="PANTHER" id="PTHR34388">
    <property type="entry name" value="DNA POLYMERASE III SUBUNIT DELTA"/>
    <property type="match status" value="1"/>
</dbReference>
<dbReference type="GO" id="GO:0003887">
    <property type="term" value="F:DNA-directed DNA polymerase activity"/>
    <property type="evidence" value="ECO:0007669"/>
    <property type="project" value="UniProtKB-KW"/>
</dbReference>
<dbReference type="Proteomes" id="UP000464317">
    <property type="component" value="Chromosome"/>
</dbReference>
<dbReference type="SUPFAM" id="SSF52540">
    <property type="entry name" value="P-loop containing nucleoside triphosphate hydrolases"/>
    <property type="match status" value="1"/>
</dbReference>
<dbReference type="AlphaFoldDB" id="A0A809S8Z1"/>
<evidence type="ECO:0000259" key="8">
    <source>
        <dbReference type="Pfam" id="PF21694"/>
    </source>
</evidence>
<keyword evidence="3" id="KW-0548">Nucleotidyltransferase</keyword>
<evidence type="ECO:0000256" key="2">
    <source>
        <dbReference type="ARBA" id="ARBA00022679"/>
    </source>
</evidence>
<keyword evidence="5" id="KW-0239">DNA-directed DNA polymerase</keyword>
<dbReference type="InterPro" id="IPR048466">
    <property type="entry name" value="DNA_pol3_delta-like_C"/>
</dbReference>
<comment type="catalytic activity">
    <reaction evidence="7">
        <text>DNA(n) + a 2'-deoxyribonucleoside 5'-triphosphate = DNA(n+1) + diphosphate</text>
        <dbReference type="Rhea" id="RHEA:22508"/>
        <dbReference type="Rhea" id="RHEA-COMP:17339"/>
        <dbReference type="Rhea" id="RHEA-COMP:17340"/>
        <dbReference type="ChEBI" id="CHEBI:33019"/>
        <dbReference type="ChEBI" id="CHEBI:61560"/>
        <dbReference type="ChEBI" id="CHEBI:173112"/>
        <dbReference type="EC" id="2.7.7.7"/>
    </reaction>
</comment>
<evidence type="ECO:0000256" key="6">
    <source>
        <dbReference type="ARBA" id="ARBA00034754"/>
    </source>
</evidence>
<dbReference type="KEGG" id="mfel:JPM2_4170"/>
<dbReference type="Pfam" id="PF21694">
    <property type="entry name" value="DNA_pol3_delta_C"/>
    <property type="match status" value="1"/>
</dbReference>
<dbReference type="InterPro" id="IPR027417">
    <property type="entry name" value="P-loop_NTPase"/>
</dbReference>
<evidence type="ECO:0000313" key="10">
    <source>
        <dbReference type="Proteomes" id="UP000464317"/>
    </source>
</evidence>
<evidence type="ECO:0000256" key="7">
    <source>
        <dbReference type="ARBA" id="ARBA00049244"/>
    </source>
</evidence>
<keyword evidence="2" id="KW-0808">Transferase</keyword>